<keyword evidence="2 13" id="KW-0378">Hydrolase</keyword>
<evidence type="ECO:0000259" key="12">
    <source>
        <dbReference type="Pfam" id="PF00561"/>
    </source>
</evidence>
<dbReference type="EMBL" id="LAXJ01000002">
    <property type="protein sequence ID" value="KRS14692.1"/>
    <property type="molecule type" value="Genomic_DNA"/>
</dbReference>
<dbReference type="PATRIC" id="fig|1641875.4.peg.1711"/>
<dbReference type="STRING" id="1641875.XM53_03050"/>
<dbReference type="GO" id="GO:0008474">
    <property type="term" value="F:palmitoyl-(protein) hydrolase activity"/>
    <property type="evidence" value="ECO:0007669"/>
    <property type="project" value="UniProtKB-EC"/>
</dbReference>
<dbReference type="InterPro" id="IPR000073">
    <property type="entry name" value="AB_hydrolase_1"/>
</dbReference>
<evidence type="ECO:0000313" key="13">
    <source>
        <dbReference type="EMBL" id="KRS14692.1"/>
    </source>
</evidence>
<name>A0A0T5P0N4_9RHOB</name>
<dbReference type="EC" id="3.1.1.93" evidence="4"/>
<evidence type="ECO:0000256" key="11">
    <source>
        <dbReference type="ARBA" id="ARBA00047972"/>
    </source>
</evidence>
<proteinExistence type="predicted"/>
<gene>
    <name evidence="13" type="ORF">XM53_03050</name>
</gene>
<dbReference type="Proteomes" id="UP000051295">
    <property type="component" value="Unassembled WGS sequence"/>
</dbReference>
<dbReference type="Pfam" id="PF00561">
    <property type="entry name" value="Abhydrolase_1"/>
    <property type="match status" value="1"/>
</dbReference>
<feature type="domain" description="AB hydrolase-1" evidence="12">
    <location>
        <begin position="51"/>
        <end position="134"/>
    </location>
</feature>
<keyword evidence="3" id="KW-0809">Transit peptide</keyword>
<evidence type="ECO:0000313" key="14">
    <source>
        <dbReference type="Proteomes" id="UP000051295"/>
    </source>
</evidence>
<evidence type="ECO:0000256" key="2">
    <source>
        <dbReference type="ARBA" id="ARBA00022801"/>
    </source>
</evidence>
<reference evidence="13 14" key="1">
    <citation type="submission" date="2015-04" db="EMBL/GenBank/DDBJ databases">
        <title>The draft genome sequence of Roseovarius sp.R12b.</title>
        <authorList>
            <person name="Li G."/>
            <person name="Lai Q."/>
            <person name="Shao Z."/>
            <person name="Yan P."/>
        </authorList>
    </citation>
    <scope>NUCLEOTIDE SEQUENCE [LARGE SCALE GENOMIC DNA]</scope>
    <source>
        <strain evidence="13 14">R12B</strain>
    </source>
</reference>
<dbReference type="PANTHER" id="PTHR16138:SF7">
    <property type="entry name" value="PALMITOYL-PROTEIN THIOESTERASE ABHD10, MITOCHONDRIAL"/>
    <property type="match status" value="1"/>
</dbReference>
<dbReference type="Gene3D" id="3.40.50.1820">
    <property type="entry name" value="alpha/beta hydrolase"/>
    <property type="match status" value="1"/>
</dbReference>
<dbReference type="InterPro" id="IPR052382">
    <property type="entry name" value="ABHD10_acyl-thioesterase"/>
</dbReference>
<dbReference type="AlphaFoldDB" id="A0A0T5P0N4"/>
<evidence type="ECO:0000256" key="10">
    <source>
        <dbReference type="ARBA" id="ARBA00047409"/>
    </source>
</evidence>
<evidence type="ECO:0000256" key="5">
    <source>
        <dbReference type="ARBA" id="ARBA00039314"/>
    </source>
</evidence>
<evidence type="ECO:0000256" key="7">
    <source>
        <dbReference type="ARBA" id="ARBA00042645"/>
    </source>
</evidence>
<keyword evidence="14" id="KW-1185">Reference proteome</keyword>
<sequence length="250" mass="27369">MSETETLTSPQGRRLAYHKTDGDGPGVVFLGGFKSDMDGTKALYLEDWAKRTGRAYLRFDYSGHGQSSEAFTDGCIGDWAADAQAVIEALTDGPQILVGSSMGGWISLLMARAIPDRIAGMVTVAAAPDFTEDSMWAGFTEAQRAELKAKGRLALPSEYDEPYIITHRLIEDGRDNLVLRSDLKLPFPVRFLQGTADADVDMSVALRLLDHAKGKDMRLTLVEGADHRFSDPDCLALIERSIDDVLERLA</sequence>
<evidence type="ECO:0000256" key="9">
    <source>
        <dbReference type="ARBA" id="ARBA00046047"/>
    </source>
</evidence>
<dbReference type="OrthoDB" id="9813296at2"/>
<dbReference type="SUPFAM" id="SSF53474">
    <property type="entry name" value="alpha/beta-Hydrolases"/>
    <property type="match status" value="1"/>
</dbReference>
<protein>
    <recommendedName>
        <fullName evidence="5">Palmitoyl-protein thioesterase ABHD10, mitochondrial</fullName>
        <ecNumber evidence="4">3.1.1.93</ecNumber>
        <ecNumber evidence="1">3.1.2.22</ecNumber>
    </recommendedName>
    <alternativeName>
        <fullName evidence="7">Acyl-protein thioesterase ABHD10</fullName>
    </alternativeName>
    <alternativeName>
        <fullName evidence="8">Alpha/beta hydrolase domain-containing protein 10</fullName>
    </alternativeName>
    <alternativeName>
        <fullName evidence="6">Mycophenolic acid acyl-glucuronide esterase, mitochondrial</fullName>
    </alternativeName>
</protein>
<dbReference type="PANTHER" id="PTHR16138">
    <property type="entry name" value="MYCOPHENOLIC ACID ACYL-GLUCURONIDE ESTERASE, MITOCHONDRIAL"/>
    <property type="match status" value="1"/>
</dbReference>
<dbReference type="InterPro" id="IPR029058">
    <property type="entry name" value="AB_hydrolase_fold"/>
</dbReference>
<evidence type="ECO:0000256" key="3">
    <source>
        <dbReference type="ARBA" id="ARBA00022946"/>
    </source>
</evidence>
<comment type="catalytic activity">
    <reaction evidence="10">
        <text>S-hexadecanoyl-L-cysteinyl-[protein] + H2O = L-cysteinyl-[protein] + hexadecanoate + H(+)</text>
        <dbReference type="Rhea" id="RHEA:19233"/>
        <dbReference type="Rhea" id="RHEA-COMP:10131"/>
        <dbReference type="Rhea" id="RHEA-COMP:11032"/>
        <dbReference type="ChEBI" id="CHEBI:7896"/>
        <dbReference type="ChEBI" id="CHEBI:15377"/>
        <dbReference type="ChEBI" id="CHEBI:15378"/>
        <dbReference type="ChEBI" id="CHEBI:29950"/>
        <dbReference type="ChEBI" id="CHEBI:74151"/>
        <dbReference type="EC" id="3.1.2.22"/>
    </reaction>
    <physiologicalReaction direction="left-to-right" evidence="10">
        <dbReference type="Rhea" id="RHEA:19234"/>
    </physiologicalReaction>
</comment>
<accession>A0A0T5P0N4</accession>
<comment type="caution">
    <text evidence="13">The sequence shown here is derived from an EMBL/GenBank/DDBJ whole genome shotgun (WGS) entry which is preliminary data.</text>
</comment>
<organism evidence="13 14">
    <name type="scientific">Roseovarius atlanticus</name>
    <dbReference type="NCBI Taxonomy" id="1641875"/>
    <lineage>
        <taxon>Bacteria</taxon>
        <taxon>Pseudomonadati</taxon>
        <taxon>Pseudomonadota</taxon>
        <taxon>Alphaproteobacteria</taxon>
        <taxon>Rhodobacterales</taxon>
        <taxon>Roseobacteraceae</taxon>
        <taxon>Roseovarius</taxon>
    </lineage>
</organism>
<comment type="function">
    <text evidence="9">Acts as an acyl-protein thioesterase that hydrolyzes fatty acids from acylated residues in proteins. Regulates the mitochondrial S-depalmitoylation of the nucleophilic active site residue of peroxiredoxin-5/PRDX5, a key antioxidant protein, therefore modulating mitochondrial antioxidant ability. Also catalyzes the deglucuronidation of mycophenolic acid acyl-glucuronide, an active metabolite of the immunosuppressant drug mycophenolate.</text>
</comment>
<dbReference type="EC" id="3.1.2.22" evidence="1"/>
<evidence type="ECO:0000256" key="4">
    <source>
        <dbReference type="ARBA" id="ARBA00039132"/>
    </source>
</evidence>
<dbReference type="RefSeq" id="WP_057790107.1">
    <property type="nucleotide sequence ID" value="NZ_LAXJ01000002.1"/>
</dbReference>
<evidence type="ECO:0000256" key="6">
    <source>
        <dbReference type="ARBA" id="ARBA00041520"/>
    </source>
</evidence>
<dbReference type="GO" id="GO:0102390">
    <property type="term" value="F:mycophenolic acid acyl-glucuronide esterase activity"/>
    <property type="evidence" value="ECO:0007669"/>
    <property type="project" value="UniProtKB-EC"/>
</dbReference>
<comment type="catalytic activity">
    <reaction evidence="11">
        <text>mycophenolic acid O-acyl-beta-D-glucuronide + H2O = mycophenolate + D-glucuronate + H(+)</text>
        <dbReference type="Rhea" id="RHEA:34179"/>
        <dbReference type="ChEBI" id="CHEBI:15377"/>
        <dbReference type="ChEBI" id="CHEBI:15378"/>
        <dbReference type="ChEBI" id="CHEBI:58720"/>
        <dbReference type="ChEBI" id="CHEBI:62932"/>
        <dbReference type="ChEBI" id="CHEBI:66982"/>
        <dbReference type="EC" id="3.1.1.93"/>
    </reaction>
    <physiologicalReaction direction="left-to-right" evidence="11">
        <dbReference type="Rhea" id="RHEA:34180"/>
    </physiologicalReaction>
</comment>
<evidence type="ECO:0000256" key="1">
    <source>
        <dbReference type="ARBA" id="ARBA00012423"/>
    </source>
</evidence>
<evidence type="ECO:0000256" key="8">
    <source>
        <dbReference type="ARBA" id="ARBA00042704"/>
    </source>
</evidence>